<organism evidence="1 2">
    <name type="scientific">Fusarium decemcellulare</name>
    <dbReference type="NCBI Taxonomy" id="57161"/>
    <lineage>
        <taxon>Eukaryota</taxon>
        <taxon>Fungi</taxon>
        <taxon>Dikarya</taxon>
        <taxon>Ascomycota</taxon>
        <taxon>Pezizomycotina</taxon>
        <taxon>Sordariomycetes</taxon>
        <taxon>Hypocreomycetidae</taxon>
        <taxon>Hypocreales</taxon>
        <taxon>Nectriaceae</taxon>
        <taxon>Fusarium</taxon>
        <taxon>Fusarium decemcellulare species complex</taxon>
    </lineage>
</organism>
<accession>A0ACC1S2Z4</accession>
<proteinExistence type="predicted"/>
<reference evidence="1" key="1">
    <citation type="submission" date="2022-08" db="EMBL/GenBank/DDBJ databases">
        <title>Genome Sequence of Fusarium decemcellulare.</title>
        <authorList>
            <person name="Buettner E."/>
        </authorList>
    </citation>
    <scope>NUCLEOTIDE SEQUENCE</scope>
    <source>
        <strain evidence="1">Babe19</strain>
    </source>
</reference>
<evidence type="ECO:0000313" key="2">
    <source>
        <dbReference type="Proteomes" id="UP001148629"/>
    </source>
</evidence>
<protein>
    <submittedName>
        <fullName evidence="1">Uncharacterized protein</fullName>
    </submittedName>
</protein>
<sequence>MGTTDLSEFAAPSGSSITGMQESTIPGKTSFVFTIITIYAPTEGSQDDSKSPTAEDMTASQLSRLKAAILAKLHVQAPNSELLRSQITLRKIRTQIVNTWPGATPFRFCNEFGDAFADSQSLGAYFDGLKRPPKAQDTALNIFITAANSEDPNQLIISLLKQPFLLKFMRLLDSKNTNNEGSLDSSAFKNKSAANSSLAILRGFIETMSADAGQDVFCLPDGTPIPDAMSLEQYLGIAKPSVSSKDKVPTIPIFIKKAALSIPQPISKLSGRSSERQTLGISEAYQSKKGRSQGSNQSVIDKLGNPDHELTDRSGQELHRDKSHLKAKETLHESDYTSDPDMTVAHANKLNEYEWDLILRNSNAFRGWIVDFKGNKIARAPYPAFKLREGLNLVKVADNLSKGHVANPPPPYSEPSSSHEHLNEQVDPATGVKLPPLESKDVQEFIPWKPQAVPSFSINDDSDIDVASVQHEFGYSMAQNHFDKTVFEVEGSDVIEGITVGANAAMSNEQSSGSAASNKQVTKTLIATYKVATAPFLAAIRRLTKVHSPRYPRATVYLPPEDLEPTEEFVTAINRVRETRNIIDLRKLHKAFGQIFCAEIVVGGCLQTSKILTAGEREEEKVQRNKFKGSVGVAVGVPQVASVATKLSHEAQDHSESGTREFDQRESLSFRATGGNTILSANPPAWLSSVASDSNSWRIIQQADLRPVMDMVSEIPGYEQVRMWFLQATPKLTEYIVIPQQRSFDARFKVDFSHDGISRALTGSEGKDKQAAASKTKMANPPNVQAYLAHDPKHPPAHFLTSVKTSEKTDVKESPLYFKNYRPYTDMTTTIYQTSETTTKKIFEPAQTQAPVLFCPQTLPDNDPDIPGLLADGRTVWRIEVPFGYSLTHNSLVTLKSQAEGQKGLGLTLTVYRNAQGVFMPAITSHTDPLYWRILKKNRSGTSSLDQIRFGDQIRLCWRFSDQSSGWRDYLDDFYGRRRFDSPAELRSDEGTLFLKTPFPRFEGLTARQGASMLLSTVSDTEPVLQVLKVLDLSYPQGTRNVTYNLFDLSFRLDFVGNNGSGEALDYMNVAFTEMRQMEETKLISKKHETKDQSVFDVTKRMGTHILKTHFDQLQNLANAVSKGSAVDVMRETFKTGFMNHPLGRLATIFGYE</sequence>
<gene>
    <name evidence="1" type="ORF">NM208_g9090</name>
</gene>
<dbReference type="Proteomes" id="UP001148629">
    <property type="component" value="Unassembled WGS sequence"/>
</dbReference>
<comment type="caution">
    <text evidence="1">The sequence shown here is derived from an EMBL/GenBank/DDBJ whole genome shotgun (WGS) entry which is preliminary data.</text>
</comment>
<name>A0ACC1S2Z4_9HYPO</name>
<keyword evidence="2" id="KW-1185">Reference proteome</keyword>
<dbReference type="EMBL" id="JANRMS010001111">
    <property type="protein sequence ID" value="KAJ3530964.1"/>
    <property type="molecule type" value="Genomic_DNA"/>
</dbReference>
<evidence type="ECO:0000313" key="1">
    <source>
        <dbReference type="EMBL" id="KAJ3530964.1"/>
    </source>
</evidence>